<dbReference type="EnsemblMetazoa" id="CJA16300.1">
    <property type="protein sequence ID" value="CJA16300.1"/>
    <property type="gene ID" value="WBGene00135504"/>
</dbReference>
<evidence type="ECO:0000313" key="1">
    <source>
        <dbReference type="EnsemblMetazoa" id="CJA16300.1"/>
    </source>
</evidence>
<dbReference type="AlphaFoldDB" id="A0A8R1E1C9"/>
<proteinExistence type="predicted"/>
<protein>
    <submittedName>
        <fullName evidence="1">Uncharacterized protein</fullName>
    </submittedName>
</protein>
<dbReference type="Proteomes" id="UP000005237">
    <property type="component" value="Unassembled WGS sequence"/>
</dbReference>
<reference evidence="1" key="2">
    <citation type="submission" date="2022-06" db="UniProtKB">
        <authorList>
            <consortium name="EnsemblMetazoa"/>
        </authorList>
    </citation>
    <scope>IDENTIFICATION</scope>
    <source>
        <strain evidence="1">DF5081</strain>
    </source>
</reference>
<name>A0A8R1E1C9_CAEJA</name>
<sequence length="700" mass="80577">MSNTRRPEPAQYVAKPRMVNTSVASFFTKLSRTDAEQLILRIEGLEQWEAPKNPMSRGSILPYVLKGTLPSPVQHFKEMSARLPFLDDYKIRAAFFNTCRGSPEGRTDIGYGARCPLCTSNWFGFEMSNHGPDHCPLKDLPPSQRHRFMAANMPALCPDCGSRQLYHRQCRSARACTNCNQLGHQQIFKICNQFTSAEEFKEYWTKLRESHFSRIQDLASRGELGYECLQDFPQYPRKENLLGFAPYQDTWTSRRFPKITSYTQERFKGLLPEKLGTANQLATLDFGEENDQFMEIVREWTEPRPVDTLMVNRRGETLSRPSDYNEQLPNLKAPYEPKKTAYGEAYEGLKIIPSQPLSEALIDGKTNDRVEKAIRKILNTAHAVILESQKSWKIYQSHPIRPSAMERVITIQMFLTNSVDVSWAGIAFHLDGIMRYIEDLWRTVEVAQRLKNGNARFRLESDELEALDLGLHFDTVTTLPGFELYYKGGREILKKFYLWAEKGGQGLQVQPMPAYKWWRKCRVEQKESDDTARYREAHLEHFFEDVFRGADWEDQRITISIVPAKVASALKTLPPVRNQIALTDRIVTTQRALFAQHDPEDSLRDVPPSTAELYLDVLVMAANLFTHVHEEGGRPKTALVQTTEMATEWTANGWCLALPSMRAFASRSESFWKDWIECDWQAYAEIEKAKGKEETESGYQ</sequence>
<organism evidence="1 2">
    <name type="scientific">Caenorhabditis japonica</name>
    <dbReference type="NCBI Taxonomy" id="281687"/>
    <lineage>
        <taxon>Eukaryota</taxon>
        <taxon>Metazoa</taxon>
        <taxon>Ecdysozoa</taxon>
        <taxon>Nematoda</taxon>
        <taxon>Chromadorea</taxon>
        <taxon>Rhabditida</taxon>
        <taxon>Rhabditina</taxon>
        <taxon>Rhabditomorpha</taxon>
        <taxon>Rhabditoidea</taxon>
        <taxon>Rhabditidae</taxon>
        <taxon>Peloderinae</taxon>
        <taxon>Caenorhabditis</taxon>
    </lineage>
</organism>
<accession>A0A8R1E1C9</accession>
<keyword evidence="2" id="KW-1185">Reference proteome</keyword>
<reference evidence="2" key="1">
    <citation type="submission" date="2010-08" db="EMBL/GenBank/DDBJ databases">
        <authorList>
            <consortium name="Caenorhabditis japonica Sequencing Consortium"/>
            <person name="Wilson R.K."/>
        </authorList>
    </citation>
    <scope>NUCLEOTIDE SEQUENCE [LARGE SCALE GENOMIC DNA]</scope>
    <source>
        <strain evidence="2">DF5081</strain>
    </source>
</reference>
<evidence type="ECO:0000313" key="2">
    <source>
        <dbReference type="Proteomes" id="UP000005237"/>
    </source>
</evidence>